<protein>
    <recommendedName>
        <fullName evidence="6 16">5-aminolevulinate synthase</fullName>
        <ecNumber evidence="5 16">2.3.1.37</ecNumber>
    </recommendedName>
    <alternativeName>
        <fullName evidence="11 16">5-aminolevulinic acid synthase</fullName>
    </alternativeName>
    <alternativeName>
        <fullName evidence="12 16">Delta-ALA synthase</fullName>
    </alternativeName>
    <alternativeName>
        <fullName evidence="13 16">Delta-aminolevulinate synthase</fullName>
    </alternativeName>
</protein>
<dbReference type="EC" id="2.3.1.37" evidence="5 16"/>
<dbReference type="PANTHER" id="PTHR13693:SF102">
    <property type="entry name" value="2-AMINO-3-KETOBUTYRATE COENZYME A LIGASE, MITOCHONDRIAL"/>
    <property type="match status" value="1"/>
</dbReference>
<evidence type="ECO:0000256" key="8">
    <source>
        <dbReference type="ARBA" id="ARBA00022898"/>
    </source>
</evidence>
<feature type="domain" description="Aminotransferase class I/classII large" evidence="17">
    <location>
        <begin position="45"/>
        <end position="389"/>
    </location>
</feature>
<accession>A0ABZ0UQ92</accession>
<dbReference type="InterPro" id="IPR015424">
    <property type="entry name" value="PyrdxlP-dep_Trfase"/>
</dbReference>
<evidence type="ECO:0000256" key="2">
    <source>
        <dbReference type="ARBA" id="ARBA00005029"/>
    </source>
</evidence>
<sequence>MPNYNNIFITHVNQIQQEGRYREFIALNRLAGNFPKALNHVNNDEIVVWCINDYLGMSQHQDVLDSAATALSKYGVGSGGTRNIGGNNDTIVELENELAELHGKESALVFTSGYVANDTTLSSLSKIIPGLTFFSDEANHASIIAGICNSRADKYIYRHVDTLHLEELLQKVDINKPKIIVFESAYSMDGLFSPIAEICRLAKKYNALTFIDEVHTVGLYGNGGAGFADMQGYATEIDIIQGTLAKAYGAIGGYIAANHTIIDAIRLTAPGFIFTTSLPPIIARAALASIRHLRNSDIERKTHQMVIAKVKNMFKNAKINYFKNDSHIIPIIIGDPIKTRQASEMLLKNYGIYVQHVNFPTVPRGTERLRIIPTPNHTDKMIQELTDALIAVFNALDIEYQKQAA</sequence>
<evidence type="ECO:0000256" key="6">
    <source>
        <dbReference type="ARBA" id="ARBA00017999"/>
    </source>
</evidence>
<evidence type="ECO:0000313" key="18">
    <source>
        <dbReference type="EMBL" id="WPY00214.1"/>
    </source>
</evidence>
<dbReference type="EMBL" id="CP112932">
    <property type="protein sequence ID" value="WPY00214.1"/>
    <property type="molecule type" value="Genomic_DNA"/>
</dbReference>
<keyword evidence="8 15" id="KW-0663">Pyridoxal phosphate</keyword>
<comment type="subunit">
    <text evidence="4">Homodimer.</text>
</comment>
<dbReference type="Gene3D" id="3.40.640.10">
    <property type="entry name" value="Type I PLP-dependent aspartate aminotransferase-like (Major domain)"/>
    <property type="match status" value="1"/>
</dbReference>
<organism evidence="18 19">
    <name type="scientific">Candidatus Trichorickettsia mobilis</name>
    <dbReference type="NCBI Taxonomy" id="1346319"/>
    <lineage>
        <taxon>Bacteria</taxon>
        <taxon>Pseudomonadati</taxon>
        <taxon>Pseudomonadota</taxon>
        <taxon>Alphaproteobacteria</taxon>
        <taxon>Rickettsiales</taxon>
        <taxon>Rickettsiaceae</taxon>
        <taxon>Rickettsieae</taxon>
        <taxon>Candidatus Trichorickettsia</taxon>
    </lineage>
</organism>
<keyword evidence="19" id="KW-1185">Reference proteome</keyword>
<evidence type="ECO:0000256" key="5">
    <source>
        <dbReference type="ARBA" id="ARBA00013257"/>
    </source>
</evidence>
<dbReference type="PANTHER" id="PTHR13693">
    <property type="entry name" value="CLASS II AMINOTRANSFERASE/8-AMINO-7-OXONONANOATE SYNTHASE"/>
    <property type="match status" value="1"/>
</dbReference>
<comment type="catalytic activity">
    <reaction evidence="14 16">
        <text>succinyl-CoA + glycine + H(+) = 5-aminolevulinate + CO2 + CoA</text>
        <dbReference type="Rhea" id="RHEA:12921"/>
        <dbReference type="ChEBI" id="CHEBI:15378"/>
        <dbReference type="ChEBI" id="CHEBI:16526"/>
        <dbReference type="ChEBI" id="CHEBI:57287"/>
        <dbReference type="ChEBI" id="CHEBI:57292"/>
        <dbReference type="ChEBI" id="CHEBI:57305"/>
        <dbReference type="ChEBI" id="CHEBI:356416"/>
        <dbReference type="EC" id="2.3.1.37"/>
    </reaction>
</comment>
<dbReference type="InterPro" id="IPR010961">
    <property type="entry name" value="4pyrrol_synth_NH2levulA_synth"/>
</dbReference>
<dbReference type="Proteomes" id="UP001326613">
    <property type="component" value="Chromosome"/>
</dbReference>
<dbReference type="InterPro" id="IPR015422">
    <property type="entry name" value="PyrdxlP-dep_Trfase_small"/>
</dbReference>
<comment type="similarity">
    <text evidence="3 15">Belongs to the class-II pyridoxal-phosphate-dependent aminotransferase family.</text>
</comment>
<dbReference type="InterPro" id="IPR050087">
    <property type="entry name" value="AON_synthase_class-II"/>
</dbReference>
<dbReference type="InterPro" id="IPR004839">
    <property type="entry name" value="Aminotransferase_I/II_large"/>
</dbReference>
<evidence type="ECO:0000256" key="13">
    <source>
        <dbReference type="ARBA" id="ARBA00032773"/>
    </source>
</evidence>
<evidence type="ECO:0000256" key="7">
    <source>
        <dbReference type="ARBA" id="ARBA00022679"/>
    </source>
</evidence>
<dbReference type="RefSeq" id="WP_323738305.1">
    <property type="nucleotide sequence ID" value="NZ_CP112932.1"/>
</dbReference>
<evidence type="ECO:0000256" key="15">
    <source>
        <dbReference type="RuleBase" id="RU003693"/>
    </source>
</evidence>
<evidence type="ECO:0000256" key="11">
    <source>
        <dbReference type="ARBA" id="ARBA00031691"/>
    </source>
</evidence>
<dbReference type="CDD" id="cd06454">
    <property type="entry name" value="KBL_like"/>
    <property type="match status" value="1"/>
</dbReference>
<evidence type="ECO:0000256" key="10">
    <source>
        <dbReference type="ARBA" id="ARBA00023315"/>
    </source>
</evidence>
<dbReference type="InterPro" id="IPR015421">
    <property type="entry name" value="PyrdxlP-dep_Trfase_major"/>
</dbReference>
<evidence type="ECO:0000256" key="14">
    <source>
        <dbReference type="ARBA" id="ARBA00047654"/>
    </source>
</evidence>
<dbReference type="Pfam" id="PF00155">
    <property type="entry name" value="Aminotran_1_2"/>
    <property type="match status" value="1"/>
</dbReference>
<proteinExistence type="inferred from homology"/>
<evidence type="ECO:0000256" key="3">
    <source>
        <dbReference type="ARBA" id="ARBA00008392"/>
    </source>
</evidence>
<evidence type="ECO:0000256" key="1">
    <source>
        <dbReference type="ARBA" id="ARBA00001933"/>
    </source>
</evidence>
<gene>
    <name evidence="18" type="ORF">Trichorick_00086</name>
</gene>
<keyword evidence="9 16" id="KW-0350">Heme biosynthesis</keyword>
<reference evidence="18 19" key="1">
    <citation type="submission" date="2022-10" db="EMBL/GenBank/DDBJ databases">
        <title>Host association and intracellularity evolved multiple times independently in the Rickettsiales.</title>
        <authorList>
            <person name="Castelli M."/>
            <person name="Nardi T."/>
            <person name="Gammuto L."/>
            <person name="Bellinzona G."/>
            <person name="Sabaneyeva E."/>
            <person name="Potekhin A."/>
            <person name="Serra V."/>
            <person name="Petroni G."/>
            <person name="Sassera D."/>
        </authorList>
    </citation>
    <scope>NUCLEOTIDE SEQUENCE [LARGE SCALE GENOMIC DNA]</scope>
    <source>
        <strain evidence="18 19">Kr 154-4</strain>
    </source>
</reference>
<evidence type="ECO:0000256" key="9">
    <source>
        <dbReference type="ARBA" id="ARBA00023133"/>
    </source>
</evidence>
<evidence type="ECO:0000256" key="4">
    <source>
        <dbReference type="ARBA" id="ARBA00011738"/>
    </source>
</evidence>
<dbReference type="Gene3D" id="3.90.1150.10">
    <property type="entry name" value="Aspartate Aminotransferase, domain 1"/>
    <property type="match status" value="1"/>
</dbReference>
<keyword evidence="7 16" id="KW-0808">Transferase</keyword>
<evidence type="ECO:0000313" key="19">
    <source>
        <dbReference type="Proteomes" id="UP001326613"/>
    </source>
</evidence>
<comment type="cofactor">
    <cofactor evidence="1 15">
        <name>pyridoxal 5'-phosphate</name>
        <dbReference type="ChEBI" id="CHEBI:597326"/>
    </cofactor>
</comment>
<keyword evidence="10 16" id="KW-0012">Acyltransferase</keyword>
<dbReference type="SUPFAM" id="SSF53383">
    <property type="entry name" value="PLP-dependent transferases"/>
    <property type="match status" value="1"/>
</dbReference>
<dbReference type="InterPro" id="IPR001917">
    <property type="entry name" value="Aminotrans_II_pyridoxalP_BS"/>
</dbReference>
<name>A0ABZ0UQ92_9RICK</name>
<dbReference type="NCBIfam" id="TIGR01821">
    <property type="entry name" value="5aminolev_synth"/>
    <property type="match status" value="1"/>
</dbReference>
<dbReference type="PROSITE" id="PS00599">
    <property type="entry name" value="AA_TRANSFER_CLASS_2"/>
    <property type="match status" value="1"/>
</dbReference>
<evidence type="ECO:0000256" key="12">
    <source>
        <dbReference type="ARBA" id="ARBA00031945"/>
    </source>
</evidence>
<evidence type="ECO:0000259" key="17">
    <source>
        <dbReference type="Pfam" id="PF00155"/>
    </source>
</evidence>
<evidence type="ECO:0000256" key="16">
    <source>
        <dbReference type="RuleBase" id="RU910713"/>
    </source>
</evidence>
<comment type="pathway">
    <text evidence="2 16">Porphyrin-containing compound metabolism; protoporphyrin-IX biosynthesis; 5-aminolevulinate from glycine: step 1/1.</text>
</comment>